<comment type="caution">
    <text evidence="2">The sequence shown here is derived from an EMBL/GenBank/DDBJ whole genome shotgun (WGS) entry which is preliminary data.</text>
</comment>
<dbReference type="EMBL" id="JAMQBK010000071">
    <property type="protein sequence ID" value="MCM2373881.1"/>
    <property type="molecule type" value="Genomic_DNA"/>
</dbReference>
<evidence type="ECO:0000313" key="3">
    <source>
        <dbReference type="Proteomes" id="UP001202961"/>
    </source>
</evidence>
<evidence type="ECO:0000313" key="2">
    <source>
        <dbReference type="EMBL" id="MCM2373881.1"/>
    </source>
</evidence>
<name>A0ABT0UAS7_9BACT</name>
<keyword evidence="1" id="KW-0812">Transmembrane</keyword>
<feature type="transmembrane region" description="Helical" evidence="1">
    <location>
        <begin position="71"/>
        <end position="90"/>
    </location>
</feature>
<keyword evidence="1" id="KW-0472">Membrane</keyword>
<keyword evidence="1" id="KW-1133">Transmembrane helix</keyword>
<proteinExistence type="predicted"/>
<organism evidence="2 3">
    <name type="scientific">Aporhodopirellula aestuarii</name>
    <dbReference type="NCBI Taxonomy" id="2950107"/>
    <lineage>
        <taxon>Bacteria</taxon>
        <taxon>Pseudomonadati</taxon>
        <taxon>Planctomycetota</taxon>
        <taxon>Planctomycetia</taxon>
        <taxon>Pirellulales</taxon>
        <taxon>Pirellulaceae</taxon>
        <taxon>Aporhodopirellula</taxon>
    </lineage>
</organism>
<evidence type="ECO:0008006" key="4">
    <source>
        <dbReference type="Google" id="ProtNLM"/>
    </source>
</evidence>
<dbReference type="Proteomes" id="UP001202961">
    <property type="component" value="Unassembled WGS sequence"/>
</dbReference>
<accession>A0ABT0UAS7</accession>
<evidence type="ECO:0000256" key="1">
    <source>
        <dbReference type="SAM" id="Phobius"/>
    </source>
</evidence>
<reference evidence="2 3" key="1">
    <citation type="journal article" date="2022" name="Syst. Appl. Microbiol.">
        <title>Rhodopirellula aestuarii sp. nov., a novel member of the genus Rhodopirellula isolated from brackish sediments collected in the Tagus River estuary, Portugal.</title>
        <authorList>
            <person name="Vitorino I.R."/>
            <person name="Klimek D."/>
            <person name="Calusinska M."/>
            <person name="Lobo-da-Cunha A."/>
            <person name="Vasconcelos V."/>
            <person name="Lage O.M."/>
        </authorList>
    </citation>
    <scope>NUCLEOTIDE SEQUENCE [LARGE SCALE GENOMIC DNA]</scope>
    <source>
        <strain evidence="2 3">ICT_H3.1</strain>
    </source>
</reference>
<keyword evidence="3" id="KW-1185">Reference proteome</keyword>
<gene>
    <name evidence="2" type="ORF">NB063_24970</name>
</gene>
<dbReference type="RefSeq" id="WP_250931759.1">
    <property type="nucleotide sequence ID" value="NZ_JAMQBK010000071.1"/>
</dbReference>
<sequence>MNRNRYFLIGVLLLLLGSQFRMIDSFVLNEPTTRALADMSRKSSPTTSESFSSFLMQVHPKPTKRVHPPRWLGLAMIAVGSVVSLHALAIPRND</sequence>
<protein>
    <recommendedName>
        <fullName evidence="4">Transmembrane protein</fullName>
    </recommendedName>
</protein>